<reference evidence="4 5" key="1">
    <citation type="journal article" date="2019" name="Sci. Rep.">
        <title>A high-quality genome of Eragrostis curvula grass provides insights into Poaceae evolution and supports new strategies to enhance forage quality.</title>
        <authorList>
            <person name="Carballo J."/>
            <person name="Santos B.A.C.M."/>
            <person name="Zappacosta D."/>
            <person name="Garbus I."/>
            <person name="Selva J.P."/>
            <person name="Gallo C.A."/>
            <person name="Diaz A."/>
            <person name="Albertini E."/>
            <person name="Caccamo M."/>
            <person name="Echenique V."/>
        </authorList>
    </citation>
    <scope>NUCLEOTIDE SEQUENCE [LARGE SCALE GENOMIC DNA]</scope>
    <source>
        <strain evidence="5">cv. Victoria</strain>
        <tissue evidence="4">Leaf</tissue>
    </source>
</reference>
<evidence type="ECO:0000313" key="4">
    <source>
        <dbReference type="EMBL" id="TVT99789.1"/>
    </source>
</evidence>
<organism evidence="4 5">
    <name type="scientific">Eragrostis curvula</name>
    <name type="common">weeping love grass</name>
    <dbReference type="NCBI Taxonomy" id="38414"/>
    <lineage>
        <taxon>Eukaryota</taxon>
        <taxon>Viridiplantae</taxon>
        <taxon>Streptophyta</taxon>
        <taxon>Embryophyta</taxon>
        <taxon>Tracheophyta</taxon>
        <taxon>Spermatophyta</taxon>
        <taxon>Magnoliopsida</taxon>
        <taxon>Liliopsida</taxon>
        <taxon>Poales</taxon>
        <taxon>Poaceae</taxon>
        <taxon>PACMAD clade</taxon>
        <taxon>Chloridoideae</taxon>
        <taxon>Eragrostideae</taxon>
        <taxon>Eragrostidinae</taxon>
        <taxon>Eragrostis</taxon>
    </lineage>
</organism>
<dbReference type="Proteomes" id="UP000324897">
    <property type="component" value="Unassembled WGS sequence"/>
</dbReference>
<accession>A0A5J9SLC0</accession>
<comment type="similarity">
    <text evidence="1">Belongs to the LOB domain-containing protein family.</text>
</comment>
<dbReference type="Pfam" id="PF03195">
    <property type="entry name" value="LOB"/>
    <property type="match status" value="1"/>
</dbReference>
<proteinExistence type="inferred from homology"/>
<dbReference type="InterPro" id="IPR004883">
    <property type="entry name" value="LOB"/>
</dbReference>
<evidence type="ECO:0000256" key="2">
    <source>
        <dbReference type="SAM" id="MobiDB-lite"/>
    </source>
</evidence>
<dbReference type="OrthoDB" id="1893065at2759"/>
<feature type="domain" description="LOB" evidence="3">
    <location>
        <begin position="63"/>
        <end position="164"/>
    </location>
</feature>
<evidence type="ECO:0000313" key="5">
    <source>
        <dbReference type="Proteomes" id="UP000324897"/>
    </source>
</evidence>
<gene>
    <name evidence="4" type="ORF">EJB05_54790</name>
</gene>
<name>A0A5J9SLC0_9POAL</name>
<dbReference type="EMBL" id="RWGY01000676">
    <property type="protein sequence ID" value="TVT99789.1"/>
    <property type="molecule type" value="Genomic_DNA"/>
</dbReference>
<dbReference type="Gramene" id="TVT99789">
    <property type="protein sequence ID" value="TVT99789"/>
    <property type="gene ID" value="EJB05_54790"/>
</dbReference>
<feature type="compositionally biased region" description="Gly residues" evidence="2">
    <location>
        <begin position="52"/>
        <end position="61"/>
    </location>
</feature>
<protein>
    <recommendedName>
        <fullName evidence="3">LOB domain-containing protein</fullName>
    </recommendedName>
</protein>
<dbReference type="PANTHER" id="PTHR31301:SF186">
    <property type="entry name" value="OS09G0364100 PROTEIN"/>
    <property type="match status" value="1"/>
</dbReference>
<sequence>MSSSSASSKPPPHLLLHVDTTTTTTNGSSAAASPGSGSSTPSSSRSPRPSVSGGGGGGGGQNQACAACKYQRRKCNPDCPLARYFPADQQRRFLNAHKLFGVSNIQKTLRRIDPEYGPEAMRALIYQSEARAADPVYGCVRIIKELERQLHMAHAEINAVHHQIAIYRQATAAGGDPAIAADPAMLAAAAQGHDNNNNNVVMAMDALYGGADQQVQEAGAGFAFVHHHDHQQQQDYHHHHALKADDDEAVGNAAAHHPLYDYFCYDAAAGDEASSHEAAGGGGGVHEYCYSSDGASVKNGSSPMTTLGEQMEQHCQIEAAPFVDAFDVKPEDLPVAMAHHGDGIEQPEQKVPAAVVKYDHDADQKMAEPPAQCHLELGFSASF</sequence>
<feature type="compositionally biased region" description="Low complexity" evidence="2">
    <location>
        <begin position="20"/>
        <end position="51"/>
    </location>
</feature>
<dbReference type="PANTHER" id="PTHR31301">
    <property type="entry name" value="LOB DOMAIN-CONTAINING PROTEIN 4-RELATED"/>
    <property type="match status" value="1"/>
</dbReference>
<dbReference type="AlphaFoldDB" id="A0A5J9SLC0"/>
<feature type="non-terminal residue" evidence="4">
    <location>
        <position position="1"/>
    </location>
</feature>
<evidence type="ECO:0000259" key="3">
    <source>
        <dbReference type="PROSITE" id="PS50891"/>
    </source>
</evidence>
<keyword evidence="5" id="KW-1185">Reference proteome</keyword>
<feature type="region of interest" description="Disordered" evidence="2">
    <location>
        <begin position="1"/>
        <end position="63"/>
    </location>
</feature>
<dbReference type="PROSITE" id="PS50891">
    <property type="entry name" value="LOB"/>
    <property type="match status" value="1"/>
</dbReference>
<evidence type="ECO:0000256" key="1">
    <source>
        <dbReference type="ARBA" id="ARBA00005474"/>
    </source>
</evidence>
<comment type="caution">
    <text evidence="4">The sequence shown here is derived from an EMBL/GenBank/DDBJ whole genome shotgun (WGS) entry which is preliminary data.</text>
</comment>